<dbReference type="PANTHER" id="PTHR32246:SF173">
    <property type="entry name" value="C2 DOMAIN-CONTAINING PROTEIN"/>
    <property type="match status" value="1"/>
</dbReference>
<reference evidence="4" key="2">
    <citation type="submission" date="2022-03" db="EMBL/GenBank/DDBJ databases">
        <title>Draft title - Genomic analysis of global carrot germplasm unveils the trajectory of domestication and the origin of high carotenoid orange carrot.</title>
        <authorList>
            <person name="Iorizzo M."/>
            <person name="Ellison S."/>
            <person name="Senalik D."/>
            <person name="Macko-Podgorni A."/>
            <person name="Grzebelus D."/>
            <person name="Bostan H."/>
            <person name="Rolling W."/>
            <person name="Curaba J."/>
            <person name="Simon P."/>
        </authorList>
    </citation>
    <scope>NUCLEOTIDE SEQUENCE</scope>
    <source>
        <tissue evidence="4">Leaf</tissue>
    </source>
</reference>
<dbReference type="SMART" id="SM00239">
    <property type="entry name" value="C2"/>
    <property type="match status" value="1"/>
</dbReference>
<feature type="domain" description="C2" evidence="2">
    <location>
        <begin position="1"/>
        <end position="115"/>
    </location>
</feature>
<dbReference type="InterPro" id="IPR035892">
    <property type="entry name" value="C2_domain_sf"/>
</dbReference>
<evidence type="ECO:0000313" key="5">
    <source>
        <dbReference type="Proteomes" id="UP000077755"/>
    </source>
</evidence>
<keyword evidence="5" id="KW-1185">Reference proteome</keyword>
<dbReference type="Pfam" id="PF00168">
    <property type="entry name" value="C2"/>
    <property type="match status" value="1"/>
</dbReference>
<dbReference type="Gramene" id="KZM82964">
    <property type="protein sequence ID" value="KZM82964"/>
    <property type="gene ID" value="DCAR_030533"/>
</dbReference>
<dbReference type="OrthoDB" id="270970at2759"/>
<dbReference type="Proteomes" id="UP000077755">
    <property type="component" value="Chromosome 9"/>
</dbReference>
<accession>A0A175YH13</accession>
<dbReference type="InterPro" id="IPR044750">
    <property type="entry name" value="C2_SRC2/BAP"/>
</dbReference>
<organism evidence="3">
    <name type="scientific">Daucus carota subsp. sativus</name>
    <name type="common">Carrot</name>
    <dbReference type="NCBI Taxonomy" id="79200"/>
    <lineage>
        <taxon>Eukaryota</taxon>
        <taxon>Viridiplantae</taxon>
        <taxon>Streptophyta</taxon>
        <taxon>Embryophyta</taxon>
        <taxon>Tracheophyta</taxon>
        <taxon>Spermatophyta</taxon>
        <taxon>Magnoliopsida</taxon>
        <taxon>eudicotyledons</taxon>
        <taxon>Gunneridae</taxon>
        <taxon>Pentapetalae</taxon>
        <taxon>asterids</taxon>
        <taxon>campanulids</taxon>
        <taxon>Apiales</taxon>
        <taxon>Apiaceae</taxon>
        <taxon>Apioideae</taxon>
        <taxon>Scandiceae</taxon>
        <taxon>Daucinae</taxon>
        <taxon>Daucus</taxon>
        <taxon>Daucus sect. Daucus</taxon>
    </lineage>
</organism>
<gene>
    <name evidence="3" type="ORF">DCAR_030533</name>
    <name evidence="4" type="ORF">DCAR_0935472</name>
</gene>
<evidence type="ECO:0000313" key="4">
    <source>
        <dbReference type="EMBL" id="WOH15925.1"/>
    </source>
</evidence>
<reference evidence="3" key="1">
    <citation type="journal article" date="2016" name="Nat. Genet.">
        <title>A high-quality carrot genome assembly provides new insights into carotenoid accumulation and asterid genome evolution.</title>
        <authorList>
            <person name="Iorizzo M."/>
            <person name="Ellison S."/>
            <person name="Senalik D."/>
            <person name="Zeng P."/>
            <person name="Satapoomin P."/>
            <person name="Huang J."/>
            <person name="Bowman M."/>
            <person name="Iovene M."/>
            <person name="Sanseverino W."/>
            <person name="Cavagnaro P."/>
            <person name="Yildiz M."/>
            <person name="Macko-Podgorni A."/>
            <person name="Moranska E."/>
            <person name="Grzebelus E."/>
            <person name="Grzebelus D."/>
            <person name="Ashrafi H."/>
            <person name="Zheng Z."/>
            <person name="Cheng S."/>
            <person name="Spooner D."/>
            <person name="Van Deynze A."/>
            <person name="Simon P."/>
        </authorList>
    </citation>
    <scope>NUCLEOTIDE SEQUENCE [LARGE SCALE GENOMIC DNA]</scope>
    <source>
        <tissue evidence="3">Leaf</tissue>
    </source>
</reference>
<dbReference type="GO" id="GO:0006952">
    <property type="term" value="P:defense response"/>
    <property type="evidence" value="ECO:0007669"/>
    <property type="project" value="InterPro"/>
</dbReference>
<proteinExistence type="predicted"/>
<evidence type="ECO:0000256" key="1">
    <source>
        <dbReference type="SAM" id="MobiDB-lite"/>
    </source>
</evidence>
<protein>
    <recommendedName>
        <fullName evidence="2">C2 domain-containing protein</fullName>
    </recommendedName>
</protein>
<feature type="compositionally biased region" description="Low complexity" evidence="1">
    <location>
        <begin position="203"/>
        <end position="224"/>
    </location>
</feature>
<dbReference type="KEGG" id="dcr:108201593"/>
<dbReference type="InterPro" id="IPR000008">
    <property type="entry name" value="C2_dom"/>
</dbReference>
<dbReference type="EMBL" id="CP093351">
    <property type="protein sequence ID" value="WOH15925.1"/>
    <property type="molecule type" value="Genomic_DNA"/>
</dbReference>
<dbReference type="EMBL" id="LNRQ01000009">
    <property type="protein sequence ID" value="KZM82964.1"/>
    <property type="molecule type" value="Genomic_DNA"/>
</dbReference>
<dbReference type="PANTHER" id="PTHR32246">
    <property type="entry name" value="INGRESSION PROTEIN FIC1"/>
    <property type="match status" value="1"/>
</dbReference>
<dbReference type="PROSITE" id="PS50004">
    <property type="entry name" value="C2"/>
    <property type="match status" value="1"/>
</dbReference>
<dbReference type="SUPFAM" id="SSF49562">
    <property type="entry name" value="C2 domain (Calcium/lipid-binding domain, CaLB)"/>
    <property type="match status" value="1"/>
</dbReference>
<feature type="region of interest" description="Disordered" evidence="1">
    <location>
        <begin position="161"/>
        <end position="246"/>
    </location>
</feature>
<name>A0A175YH13_DAUCS</name>
<dbReference type="OMA" id="SSGHPKG"/>
<feature type="compositionally biased region" description="Low complexity" evidence="1">
    <location>
        <begin position="177"/>
        <end position="196"/>
    </location>
</feature>
<dbReference type="CDD" id="cd04051">
    <property type="entry name" value="C2_SRC2_like"/>
    <property type="match status" value="1"/>
</dbReference>
<evidence type="ECO:0000259" key="2">
    <source>
        <dbReference type="PROSITE" id="PS50004"/>
    </source>
</evidence>
<evidence type="ECO:0000313" key="3">
    <source>
        <dbReference type="EMBL" id="KZM82964.1"/>
    </source>
</evidence>
<dbReference type="AlphaFoldDB" id="A0A175YH13"/>
<dbReference type="Gene3D" id="2.60.40.150">
    <property type="entry name" value="C2 domain"/>
    <property type="match status" value="1"/>
</dbReference>
<sequence length="295" mass="31956">MEYRNLDITLISAKDIKNVNLISKMDVYALVWIEGGDPRAVIRTPVDKEAGPNPTWNFSMKFAINEAAAQQNRLTLVIRLRSQRDLGDRDIGDVRVPIKEIIGQNVGNDKVEQLMRYQVKRPDGRTKGELNLSYKFSDKITGEQATEKSLDEPVTAYPAKHAEAAPSSGYQPPPAYAYPSGGYPPQGAYPPVGYPQQGPPPVAGYGYPPQQPYGGYPPQQPYGGYPYGHPPPQQGYGYPPVQQPPKKSKFGGGLGMGLLGGALGGMLIGDMISDVGAYDAGYEAGFDDAGDDLDF</sequence>